<dbReference type="RefSeq" id="WP_146503980.1">
    <property type="nucleotide sequence ID" value="NZ_SJPG01000001.1"/>
</dbReference>
<evidence type="ECO:0000256" key="1">
    <source>
        <dbReference type="SAM" id="MobiDB-lite"/>
    </source>
</evidence>
<comment type="caution">
    <text evidence="3">The sequence shown here is derived from an EMBL/GenBank/DDBJ whole genome shotgun (WGS) entry which is preliminary data.</text>
</comment>
<dbReference type="EMBL" id="SJPG01000001">
    <property type="protein sequence ID" value="TWT62082.1"/>
    <property type="molecule type" value="Genomic_DNA"/>
</dbReference>
<evidence type="ECO:0000313" key="3">
    <source>
        <dbReference type="EMBL" id="TWT62082.1"/>
    </source>
</evidence>
<keyword evidence="4" id="KW-1185">Reference proteome</keyword>
<dbReference type="OrthoDB" id="215753at2"/>
<dbReference type="Proteomes" id="UP000316095">
    <property type="component" value="Unassembled WGS sequence"/>
</dbReference>
<evidence type="ECO:0000256" key="2">
    <source>
        <dbReference type="SAM" id="SignalP"/>
    </source>
</evidence>
<dbReference type="InterPro" id="IPR016024">
    <property type="entry name" value="ARM-type_fold"/>
</dbReference>
<evidence type="ECO:0008006" key="5">
    <source>
        <dbReference type="Google" id="ProtNLM"/>
    </source>
</evidence>
<dbReference type="InterPro" id="IPR011989">
    <property type="entry name" value="ARM-like"/>
</dbReference>
<feature type="region of interest" description="Disordered" evidence="1">
    <location>
        <begin position="296"/>
        <end position="339"/>
    </location>
</feature>
<organism evidence="3 4">
    <name type="scientific">Rubinisphaera italica</name>
    <dbReference type="NCBI Taxonomy" id="2527969"/>
    <lineage>
        <taxon>Bacteria</taxon>
        <taxon>Pseudomonadati</taxon>
        <taxon>Planctomycetota</taxon>
        <taxon>Planctomycetia</taxon>
        <taxon>Planctomycetales</taxon>
        <taxon>Planctomycetaceae</taxon>
        <taxon>Rubinisphaera</taxon>
    </lineage>
</organism>
<keyword evidence="2" id="KW-0732">Signal</keyword>
<feature type="signal peptide" evidence="2">
    <location>
        <begin position="1"/>
        <end position="23"/>
    </location>
</feature>
<feature type="compositionally biased region" description="Basic and acidic residues" evidence="1">
    <location>
        <begin position="306"/>
        <end position="328"/>
    </location>
</feature>
<dbReference type="SUPFAM" id="SSF48371">
    <property type="entry name" value="ARM repeat"/>
    <property type="match status" value="1"/>
</dbReference>
<dbReference type="Gene3D" id="1.25.10.10">
    <property type="entry name" value="Leucine-rich Repeat Variant"/>
    <property type="match status" value="1"/>
</dbReference>
<dbReference type="AlphaFoldDB" id="A0A5C5XJW0"/>
<evidence type="ECO:0000313" key="4">
    <source>
        <dbReference type="Proteomes" id="UP000316095"/>
    </source>
</evidence>
<accession>A0A5C5XJW0</accession>
<sequence length="354" mass="39717" precursor="true">MIKIIHAISALSLLLALCSTTQAGWPNWKFWQKSSKDCVDVCIDDNCSPTCCDIPCCDEIGCCDELKPISFSGRLFNRPVHWLSRVCGNECCEVDLCCSDDDCCIGGSCCETDCCADTMIDINHNNRCKILAKLIYRSQTACSMFDRSRAIHRIGTDFCCKNYPEVMCALMYAMHDCEAYVRVEAADEIGDQLRKSHCCCSCQLISVLKCALNDENWRVRREAAQALRLCGYSVPYRFGKYCVEGCLDGCTDGCCIDGCCDNCIDESCLQSCPISQENKYYKTTEIKIEKEDARVTPKVTTPPMPEKVEVKKEDNKPAPPSAEREKMKKGNYVPDEDSTSFIMPSIRQTVGMLY</sequence>
<proteinExistence type="predicted"/>
<reference evidence="3 4" key="1">
    <citation type="submission" date="2019-02" db="EMBL/GenBank/DDBJ databases">
        <title>Deep-cultivation of Planctomycetes and their phenomic and genomic characterization uncovers novel biology.</title>
        <authorList>
            <person name="Wiegand S."/>
            <person name="Jogler M."/>
            <person name="Boedeker C."/>
            <person name="Pinto D."/>
            <person name="Vollmers J."/>
            <person name="Rivas-Marin E."/>
            <person name="Kohn T."/>
            <person name="Peeters S.H."/>
            <person name="Heuer A."/>
            <person name="Rast P."/>
            <person name="Oberbeckmann S."/>
            <person name="Bunk B."/>
            <person name="Jeske O."/>
            <person name="Meyerdierks A."/>
            <person name="Storesund J.E."/>
            <person name="Kallscheuer N."/>
            <person name="Luecker S."/>
            <person name="Lage O.M."/>
            <person name="Pohl T."/>
            <person name="Merkel B.J."/>
            <person name="Hornburger P."/>
            <person name="Mueller R.-W."/>
            <person name="Bruemmer F."/>
            <person name="Labrenz M."/>
            <person name="Spormann A.M."/>
            <person name="Op Den Camp H."/>
            <person name="Overmann J."/>
            <person name="Amann R."/>
            <person name="Jetten M.S.M."/>
            <person name="Mascher T."/>
            <person name="Medema M.H."/>
            <person name="Devos D.P."/>
            <person name="Kaster A.-K."/>
            <person name="Ovreas L."/>
            <person name="Rohde M."/>
            <person name="Galperin M.Y."/>
            <person name="Jogler C."/>
        </authorList>
    </citation>
    <scope>NUCLEOTIDE SEQUENCE [LARGE SCALE GENOMIC DNA]</scope>
    <source>
        <strain evidence="3 4">Pan54</strain>
    </source>
</reference>
<protein>
    <recommendedName>
        <fullName evidence="5">HEAT repeat protein</fullName>
    </recommendedName>
</protein>
<name>A0A5C5XJW0_9PLAN</name>
<gene>
    <name evidence="3" type="ORF">Pan54_28210</name>
</gene>
<feature type="chain" id="PRO_5022795234" description="HEAT repeat protein" evidence="2">
    <location>
        <begin position="24"/>
        <end position="354"/>
    </location>
</feature>